<keyword evidence="4 7" id="KW-0812">Transmembrane</keyword>
<dbReference type="PANTHER" id="PTHR30193:SF37">
    <property type="entry name" value="INNER MEMBRANE ABC TRANSPORTER PERMEASE PROTEIN YCJO"/>
    <property type="match status" value="1"/>
</dbReference>
<reference evidence="9 10" key="1">
    <citation type="submission" date="2018-01" db="EMBL/GenBank/DDBJ databases">
        <title>Lactibacter flavus gen. nov., sp. nov., a novel bacterium of the family Propionibacteriaceae isolated from raw milk and dairy products.</title>
        <authorList>
            <person name="Wenning M."/>
            <person name="Breitenwieser F."/>
            <person name="Huptas C."/>
            <person name="von Neubeck M."/>
            <person name="Busse H.-J."/>
            <person name="Scherer S."/>
        </authorList>
    </citation>
    <scope>NUCLEOTIDE SEQUENCE [LARGE SCALE GENOMIC DNA]</scope>
    <source>
        <strain evidence="9 10">VG341</strain>
    </source>
</reference>
<dbReference type="Gene3D" id="1.10.3720.10">
    <property type="entry name" value="MetI-like"/>
    <property type="match status" value="1"/>
</dbReference>
<feature type="transmembrane region" description="Helical" evidence="7">
    <location>
        <begin position="105"/>
        <end position="129"/>
    </location>
</feature>
<dbReference type="Pfam" id="PF00528">
    <property type="entry name" value="BPD_transp_1"/>
    <property type="match status" value="1"/>
</dbReference>
<keyword evidence="5 7" id="KW-1133">Transmembrane helix</keyword>
<evidence type="ECO:0000313" key="10">
    <source>
        <dbReference type="Proteomes" id="UP000290624"/>
    </source>
</evidence>
<organism evidence="9 10">
    <name type="scientific">Propioniciclava flava</name>
    <dbReference type="NCBI Taxonomy" id="2072026"/>
    <lineage>
        <taxon>Bacteria</taxon>
        <taxon>Bacillati</taxon>
        <taxon>Actinomycetota</taxon>
        <taxon>Actinomycetes</taxon>
        <taxon>Propionibacteriales</taxon>
        <taxon>Propionibacteriaceae</taxon>
        <taxon>Propioniciclava</taxon>
    </lineage>
</organism>
<keyword evidence="3" id="KW-1003">Cell membrane</keyword>
<dbReference type="OrthoDB" id="9804439at2"/>
<feature type="domain" description="ABC transmembrane type-1" evidence="8">
    <location>
        <begin position="68"/>
        <end position="281"/>
    </location>
</feature>
<dbReference type="InterPro" id="IPR051393">
    <property type="entry name" value="ABC_transporter_permease"/>
</dbReference>
<gene>
    <name evidence="9" type="ORF">C1706_12725</name>
</gene>
<evidence type="ECO:0000256" key="4">
    <source>
        <dbReference type="ARBA" id="ARBA00022692"/>
    </source>
</evidence>
<name>A0A4Q2EFM5_9ACTN</name>
<evidence type="ECO:0000256" key="1">
    <source>
        <dbReference type="ARBA" id="ARBA00004651"/>
    </source>
</evidence>
<dbReference type="InterPro" id="IPR035906">
    <property type="entry name" value="MetI-like_sf"/>
</dbReference>
<dbReference type="CDD" id="cd06261">
    <property type="entry name" value="TM_PBP2"/>
    <property type="match status" value="1"/>
</dbReference>
<accession>A0A4Q2EFM5</accession>
<dbReference type="PROSITE" id="PS50928">
    <property type="entry name" value="ABC_TM1"/>
    <property type="match status" value="1"/>
</dbReference>
<feature type="transmembrane region" description="Helical" evidence="7">
    <location>
        <begin position="71"/>
        <end position="93"/>
    </location>
</feature>
<feature type="transmembrane region" description="Helical" evidence="7">
    <location>
        <begin position="209"/>
        <end position="228"/>
    </location>
</feature>
<evidence type="ECO:0000256" key="6">
    <source>
        <dbReference type="ARBA" id="ARBA00023136"/>
    </source>
</evidence>
<evidence type="ECO:0000256" key="5">
    <source>
        <dbReference type="ARBA" id="ARBA00022989"/>
    </source>
</evidence>
<evidence type="ECO:0000256" key="7">
    <source>
        <dbReference type="RuleBase" id="RU363032"/>
    </source>
</evidence>
<dbReference type="PANTHER" id="PTHR30193">
    <property type="entry name" value="ABC TRANSPORTER PERMEASE PROTEIN"/>
    <property type="match status" value="1"/>
</dbReference>
<dbReference type="EMBL" id="PPCV01000010">
    <property type="protein sequence ID" value="RXW31332.1"/>
    <property type="molecule type" value="Genomic_DNA"/>
</dbReference>
<dbReference type="Proteomes" id="UP000290624">
    <property type="component" value="Unassembled WGS sequence"/>
</dbReference>
<keyword evidence="6 7" id="KW-0472">Membrane</keyword>
<feature type="transmembrane region" description="Helical" evidence="7">
    <location>
        <begin position="149"/>
        <end position="168"/>
    </location>
</feature>
<keyword evidence="10" id="KW-1185">Reference proteome</keyword>
<evidence type="ECO:0000256" key="3">
    <source>
        <dbReference type="ARBA" id="ARBA00022475"/>
    </source>
</evidence>
<feature type="transmembrane region" description="Helical" evidence="7">
    <location>
        <begin position="260"/>
        <end position="281"/>
    </location>
</feature>
<comment type="similarity">
    <text evidence="7">Belongs to the binding-protein-dependent transport system permease family.</text>
</comment>
<comment type="caution">
    <text evidence="9">The sequence shown here is derived from an EMBL/GenBank/DDBJ whole genome shotgun (WGS) entry which is preliminary data.</text>
</comment>
<dbReference type="RefSeq" id="WP_129459608.1">
    <property type="nucleotide sequence ID" value="NZ_PPCV01000010.1"/>
</dbReference>
<keyword evidence="2 7" id="KW-0813">Transport</keyword>
<dbReference type="AlphaFoldDB" id="A0A4Q2EFM5"/>
<sequence length="298" mass="31979">MTGAHTSAGTRDTPLALLALPALVFFLIFAVAPLIGVVILSFTSWDGIGEILPNGLESWQMVLADPMTWNALGLTLATMVITWAVQTPLSILLGTFIAGQQRYRAVLAVFYFLPLLLSSAAIAIAFKALLDPNFGLGAGLNLPFLNQDWLGVELAFPVVLAVIAWQFIPFHTLLYQGGVRQIPQQLYEAASIDGASRFRQFIHITLPQLKYTIITSSTLMLVGSLTYFDLVFVMTQGGPGNATRILALDMYIRGFRANQMGAASVIAVILVVLGLGLALGVQRLGGKDKTASQLEGGV</sequence>
<evidence type="ECO:0000313" key="9">
    <source>
        <dbReference type="EMBL" id="RXW31332.1"/>
    </source>
</evidence>
<comment type="subcellular location">
    <subcellularLocation>
        <location evidence="1 7">Cell membrane</location>
        <topology evidence="1 7">Multi-pass membrane protein</topology>
    </subcellularLocation>
</comment>
<protein>
    <submittedName>
        <fullName evidence="9">ABC transporter</fullName>
    </submittedName>
</protein>
<dbReference type="GO" id="GO:0005886">
    <property type="term" value="C:plasma membrane"/>
    <property type="evidence" value="ECO:0007669"/>
    <property type="project" value="UniProtKB-SubCell"/>
</dbReference>
<feature type="transmembrane region" description="Helical" evidence="7">
    <location>
        <begin position="15"/>
        <end position="42"/>
    </location>
</feature>
<dbReference type="InterPro" id="IPR000515">
    <property type="entry name" value="MetI-like"/>
</dbReference>
<evidence type="ECO:0000256" key="2">
    <source>
        <dbReference type="ARBA" id="ARBA00022448"/>
    </source>
</evidence>
<dbReference type="GO" id="GO:0055085">
    <property type="term" value="P:transmembrane transport"/>
    <property type="evidence" value="ECO:0007669"/>
    <property type="project" value="InterPro"/>
</dbReference>
<proteinExistence type="inferred from homology"/>
<evidence type="ECO:0000259" key="8">
    <source>
        <dbReference type="PROSITE" id="PS50928"/>
    </source>
</evidence>
<dbReference type="SUPFAM" id="SSF161098">
    <property type="entry name" value="MetI-like"/>
    <property type="match status" value="1"/>
</dbReference>